<dbReference type="SMART" id="SM00315">
    <property type="entry name" value="RGS"/>
    <property type="match status" value="1"/>
</dbReference>
<dbReference type="InterPro" id="IPR003114">
    <property type="entry name" value="Phox_assoc"/>
</dbReference>
<dbReference type="InterPro" id="IPR036871">
    <property type="entry name" value="PX_dom_sf"/>
</dbReference>
<comment type="similarity">
    <text evidence="1">Belongs to the sorting nexin family.</text>
</comment>
<comment type="caution">
    <text evidence="7">The sequence shown here is derived from an EMBL/GenBank/DDBJ whole genome shotgun (WGS) entry which is preliminary data.</text>
</comment>
<evidence type="ECO:0000259" key="5">
    <source>
        <dbReference type="PROSITE" id="PS50195"/>
    </source>
</evidence>
<keyword evidence="3" id="KW-0812">Transmembrane</keyword>
<dbReference type="Pfam" id="PF00615">
    <property type="entry name" value="RGS"/>
    <property type="match status" value="1"/>
</dbReference>
<dbReference type="SMART" id="SM00312">
    <property type="entry name" value="PX"/>
    <property type="match status" value="1"/>
</dbReference>
<dbReference type="AlphaFoldDB" id="A0A8S1HQI8"/>
<evidence type="ECO:0000259" key="6">
    <source>
        <dbReference type="PROSITE" id="PS51207"/>
    </source>
</evidence>
<dbReference type="Pfam" id="PF08628">
    <property type="entry name" value="Nexin_C"/>
    <property type="match status" value="1"/>
</dbReference>
<reference evidence="7" key="1">
    <citation type="submission" date="2020-10" db="EMBL/GenBank/DDBJ databases">
        <authorList>
            <person name="Kikuchi T."/>
        </authorList>
    </citation>
    <scope>NUCLEOTIDE SEQUENCE</scope>
    <source>
        <strain evidence="7">NKZ352</strain>
    </source>
</reference>
<dbReference type="SUPFAM" id="SSF48097">
    <property type="entry name" value="Regulator of G-protein signaling, RGS"/>
    <property type="match status" value="1"/>
</dbReference>
<dbReference type="PANTHER" id="PTHR22775">
    <property type="entry name" value="SORTING NEXIN"/>
    <property type="match status" value="1"/>
</dbReference>
<proteinExistence type="inferred from homology"/>
<evidence type="ECO:0008006" key="9">
    <source>
        <dbReference type="Google" id="ProtNLM"/>
    </source>
</evidence>
<feature type="domain" description="RGS" evidence="4">
    <location>
        <begin position="384"/>
        <end position="503"/>
    </location>
</feature>
<dbReference type="Pfam" id="PF02194">
    <property type="entry name" value="PXA"/>
    <property type="match status" value="1"/>
</dbReference>
<dbReference type="Pfam" id="PF00787">
    <property type="entry name" value="PX"/>
    <property type="match status" value="1"/>
</dbReference>
<dbReference type="PROSITE" id="PS50195">
    <property type="entry name" value="PX"/>
    <property type="match status" value="1"/>
</dbReference>
<dbReference type="PROSITE" id="PS51207">
    <property type="entry name" value="PXA"/>
    <property type="match status" value="1"/>
</dbReference>
<dbReference type="PANTHER" id="PTHR22775:SF3">
    <property type="entry name" value="SORTING NEXIN-13"/>
    <property type="match status" value="1"/>
</dbReference>
<dbReference type="InterPro" id="IPR001683">
    <property type="entry name" value="PX_dom"/>
</dbReference>
<sequence length="943" mass="107255">MPELPLQSLSAKLYVGLAISLFLATFGVFGVLILTFSLVFFALGFCYITYHRAKEKANELHGDFKDLLSSEKFSRGIPHLLINKDRRKELGQFSEVHSMSSSPAMDKVLEDILGFVMRDYVESWYHNLTEDRVFEQSLKRTTRRSLASLTHCMKQVDWVRFFTRDVVDDFASHLRLFRKASERSVFFQKNANVKGDCPEDLLSHFFDFELEMEKTLCRDLLSTTPHYENAYLHDLVDIVLYLIMPPEDFRCRPLRFLLREVIVKKVIVPTLDYLSDPNEIFQLLTWLLSEVEPRPEDFIACIENSESIEELDALYAAIAEEKLVMRGKDSGGEQDGFVKQQLASLQFVENAIKRKVALLSSGNKEKGLSLDSNGSMDNELVQLPIHVVLTNTIAVSYFIDFLKSVGGQNYIDCYLAIEGFKVSVEHQMRSLASGELLDRDAYETIKEAAQFMHQQYLSQEAITRVPLEDSLISKFLSKLKNDEPSDTWFEAIQEKIVDVLNTDDHFYPSFKLSTLYVKMLEELGIVDDERCDTPVSENGSVASGSSYNENSNSSVKSNPKSEEILNDGEPVINVVVETLGIGQQGKQSFALYNVRVSRSQNGKKVSGWNVLRRYSDFHTLHSVVMQKFPKLASLSFPGKKTFNNLDTHFLEKRTKALNQYMESILQPSLLRTNPELEKYAFDFLSQKEYSFREPLSKKVMSAMFDPIKSGMKAVGNTVMAVPAEVYGGVTKVGAGINNAAKTIINPLQNGPRLPSIETDRVAAALSDTEAENIPLRVLVLFVDEVFGVRARNAWFRRQMVMMLQQFVTPFGTSINKRIIDVVNWLTSEQQVTSYLSAFRDSMWPGGVLAPEYAPKPASFHHRCRVLAKTLMLSSMPDELRIVLGAETSYQGINTISEAFQNKSLNRRLLYVLLERLLTNVFPQNRFEKIFAQLHSKSPRTKKF</sequence>
<dbReference type="InterPro" id="IPR013937">
    <property type="entry name" value="Sorting_nexin_C"/>
</dbReference>
<evidence type="ECO:0000313" key="7">
    <source>
        <dbReference type="EMBL" id="CAD6196735.1"/>
    </source>
</evidence>
<keyword evidence="8" id="KW-1185">Reference proteome</keyword>
<dbReference type="OrthoDB" id="5772781at2759"/>
<feature type="domain" description="PX" evidence="5">
    <location>
        <begin position="570"/>
        <end position="691"/>
    </location>
</feature>
<gene>
    <name evidence="7" type="ORF">CAUJ_LOCUS12647</name>
</gene>
<dbReference type="SUPFAM" id="SSF64268">
    <property type="entry name" value="PX domain"/>
    <property type="match status" value="1"/>
</dbReference>
<evidence type="ECO:0000313" key="8">
    <source>
        <dbReference type="Proteomes" id="UP000835052"/>
    </source>
</evidence>
<feature type="domain" description="PXA" evidence="6">
    <location>
        <begin position="102"/>
        <end position="292"/>
    </location>
</feature>
<dbReference type="GO" id="GO:0035091">
    <property type="term" value="F:phosphatidylinositol binding"/>
    <property type="evidence" value="ECO:0007669"/>
    <property type="project" value="InterPro"/>
</dbReference>
<evidence type="ECO:0000256" key="3">
    <source>
        <dbReference type="SAM" id="Phobius"/>
    </source>
</evidence>
<keyword evidence="3" id="KW-1133">Transmembrane helix</keyword>
<accession>A0A8S1HQI8</accession>
<protein>
    <recommendedName>
        <fullName evidence="9">Sorting nexin-13</fullName>
    </recommendedName>
</protein>
<dbReference type="InterPro" id="IPR044926">
    <property type="entry name" value="RGS_subdomain_2"/>
</dbReference>
<evidence type="ECO:0000256" key="1">
    <source>
        <dbReference type="ARBA" id="ARBA00010883"/>
    </source>
</evidence>
<dbReference type="SMART" id="SM00313">
    <property type="entry name" value="PXA"/>
    <property type="match status" value="1"/>
</dbReference>
<dbReference type="Gene3D" id="1.10.167.10">
    <property type="entry name" value="Regulator of G-protein Signalling 4, domain 2"/>
    <property type="match status" value="1"/>
</dbReference>
<dbReference type="EMBL" id="CAJGYM010000078">
    <property type="protein sequence ID" value="CAD6196735.1"/>
    <property type="molecule type" value="Genomic_DNA"/>
</dbReference>
<feature type="region of interest" description="Disordered" evidence="2">
    <location>
        <begin position="534"/>
        <end position="564"/>
    </location>
</feature>
<name>A0A8S1HQI8_9PELO</name>
<organism evidence="7 8">
    <name type="scientific">Caenorhabditis auriculariae</name>
    <dbReference type="NCBI Taxonomy" id="2777116"/>
    <lineage>
        <taxon>Eukaryota</taxon>
        <taxon>Metazoa</taxon>
        <taxon>Ecdysozoa</taxon>
        <taxon>Nematoda</taxon>
        <taxon>Chromadorea</taxon>
        <taxon>Rhabditida</taxon>
        <taxon>Rhabditina</taxon>
        <taxon>Rhabditomorpha</taxon>
        <taxon>Rhabditoidea</taxon>
        <taxon>Rhabditidae</taxon>
        <taxon>Peloderinae</taxon>
        <taxon>Caenorhabditis</taxon>
    </lineage>
</organism>
<feature type="compositionally biased region" description="Low complexity" evidence="2">
    <location>
        <begin position="543"/>
        <end position="558"/>
    </location>
</feature>
<evidence type="ECO:0000256" key="2">
    <source>
        <dbReference type="SAM" id="MobiDB-lite"/>
    </source>
</evidence>
<evidence type="ECO:0000259" key="4">
    <source>
        <dbReference type="PROSITE" id="PS50132"/>
    </source>
</evidence>
<dbReference type="InterPro" id="IPR036305">
    <property type="entry name" value="RGS_sf"/>
</dbReference>
<dbReference type="Gene3D" id="3.30.1520.10">
    <property type="entry name" value="Phox-like domain"/>
    <property type="match status" value="1"/>
</dbReference>
<feature type="transmembrane region" description="Helical" evidence="3">
    <location>
        <begin position="15"/>
        <end position="48"/>
    </location>
</feature>
<dbReference type="PROSITE" id="PS50132">
    <property type="entry name" value="RGS"/>
    <property type="match status" value="1"/>
</dbReference>
<keyword evidence="3" id="KW-0472">Membrane</keyword>
<dbReference type="InterPro" id="IPR016137">
    <property type="entry name" value="RGS"/>
</dbReference>
<dbReference type="Proteomes" id="UP000835052">
    <property type="component" value="Unassembled WGS sequence"/>
</dbReference>
<dbReference type="GO" id="GO:0005769">
    <property type="term" value="C:early endosome"/>
    <property type="evidence" value="ECO:0007669"/>
    <property type="project" value="TreeGrafter"/>
</dbReference>